<keyword evidence="2" id="KW-0812">Transmembrane</keyword>
<sequence length="322" mass="35887">MKINMRIRLDNVLLCILWILAVTLGACFWFNTVFGFNIFSGEHWEYVASLQATKAPIKTTFYVSMAITIFVAILGLYMVVRPSMRKIRLPIIKKSNHTNDIKTQKVQDATTTQSIKPDTDASTLDIISEGAQQGIAASPRPQGPSASARPPRLVLPKINNTGAFQQPSSQLSPIAQPRNTGPTDEDVKKLEEIFTNAGYAVKKNARVNGIMTALIAIGSNETMWLGCVGVPTTKVREIIEKFEQIFSDTLDETEININGFTISAPDESTSEFEDILMFKTIEDLQAYMQDKQNPLPEDDEDREMFDAYSQYIDAVITHIGLI</sequence>
<dbReference type="Proteomes" id="UP000824142">
    <property type="component" value="Unassembled WGS sequence"/>
</dbReference>
<dbReference type="PROSITE" id="PS51257">
    <property type="entry name" value="PROKAR_LIPOPROTEIN"/>
    <property type="match status" value="1"/>
</dbReference>
<evidence type="ECO:0000313" key="4">
    <source>
        <dbReference type="Proteomes" id="UP000824142"/>
    </source>
</evidence>
<evidence type="ECO:0000256" key="1">
    <source>
        <dbReference type="SAM" id="MobiDB-lite"/>
    </source>
</evidence>
<reference evidence="3" key="2">
    <citation type="journal article" date="2021" name="PeerJ">
        <title>Extensive microbial diversity within the chicken gut microbiome revealed by metagenomics and culture.</title>
        <authorList>
            <person name="Gilroy R."/>
            <person name="Ravi A."/>
            <person name="Getino M."/>
            <person name="Pursley I."/>
            <person name="Horton D.L."/>
            <person name="Alikhan N.F."/>
            <person name="Baker D."/>
            <person name="Gharbi K."/>
            <person name="Hall N."/>
            <person name="Watson M."/>
            <person name="Adriaenssens E.M."/>
            <person name="Foster-Nyarko E."/>
            <person name="Jarju S."/>
            <person name="Secka A."/>
            <person name="Antonio M."/>
            <person name="Oren A."/>
            <person name="Chaudhuri R.R."/>
            <person name="La Ragione R."/>
            <person name="Hildebrand F."/>
            <person name="Pallen M.J."/>
        </authorList>
    </citation>
    <scope>NUCLEOTIDE SEQUENCE</scope>
    <source>
        <strain evidence="3">CHK136-897</strain>
    </source>
</reference>
<comment type="caution">
    <text evidence="3">The sequence shown here is derived from an EMBL/GenBank/DDBJ whole genome shotgun (WGS) entry which is preliminary data.</text>
</comment>
<name>A0A9D1MT09_9PROT</name>
<keyword evidence="2" id="KW-1133">Transmembrane helix</keyword>
<keyword evidence="2" id="KW-0472">Membrane</keyword>
<accession>A0A9D1MT09</accession>
<protein>
    <submittedName>
        <fullName evidence="3">Uncharacterized protein</fullName>
    </submittedName>
</protein>
<dbReference type="EMBL" id="DVNO01000036">
    <property type="protein sequence ID" value="HIU65790.1"/>
    <property type="molecule type" value="Genomic_DNA"/>
</dbReference>
<evidence type="ECO:0000256" key="2">
    <source>
        <dbReference type="SAM" id="Phobius"/>
    </source>
</evidence>
<feature type="region of interest" description="Disordered" evidence="1">
    <location>
        <begin position="163"/>
        <end position="184"/>
    </location>
</feature>
<dbReference type="AlphaFoldDB" id="A0A9D1MT09"/>
<feature type="compositionally biased region" description="Polar residues" evidence="1">
    <location>
        <begin position="163"/>
        <end position="182"/>
    </location>
</feature>
<gene>
    <name evidence="3" type="ORF">IAC63_04105</name>
</gene>
<feature type="transmembrane region" description="Helical" evidence="2">
    <location>
        <begin position="12"/>
        <end position="39"/>
    </location>
</feature>
<reference evidence="3" key="1">
    <citation type="submission" date="2020-10" db="EMBL/GenBank/DDBJ databases">
        <authorList>
            <person name="Gilroy R."/>
        </authorList>
    </citation>
    <scope>NUCLEOTIDE SEQUENCE</scope>
    <source>
        <strain evidence="3">CHK136-897</strain>
    </source>
</reference>
<feature type="transmembrane region" description="Helical" evidence="2">
    <location>
        <begin position="59"/>
        <end position="80"/>
    </location>
</feature>
<evidence type="ECO:0000313" key="3">
    <source>
        <dbReference type="EMBL" id="HIU65790.1"/>
    </source>
</evidence>
<organism evidence="3 4">
    <name type="scientific">Candidatus Enterousia avicola</name>
    <dbReference type="NCBI Taxonomy" id="2840787"/>
    <lineage>
        <taxon>Bacteria</taxon>
        <taxon>Pseudomonadati</taxon>
        <taxon>Pseudomonadota</taxon>
        <taxon>Alphaproteobacteria</taxon>
        <taxon>Candidatus Enterousia</taxon>
    </lineage>
</organism>
<proteinExistence type="predicted"/>